<evidence type="ECO:0000313" key="8">
    <source>
        <dbReference type="Proteomes" id="UP000326354"/>
    </source>
</evidence>
<feature type="transmembrane region" description="Helical" evidence="5">
    <location>
        <begin position="277"/>
        <end position="295"/>
    </location>
</feature>
<evidence type="ECO:0000259" key="6">
    <source>
        <dbReference type="Pfam" id="PF01694"/>
    </source>
</evidence>
<dbReference type="SUPFAM" id="SSF144091">
    <property type="entry name" value="Rhomboid-like"/>
    <property type="match status" value="1"/>
</dbReference>
<keyword evidence="3 5" id="KW-1133">Transmembrane helix</keyword>
<evidence type="ECO:0000313" key="7">
    <source>
        <dbReference type="EMBL" id="BBM86300.1"/>
    </source>
</evidence>
<dbReference type="Proteomes" id="UP000326354">
    <property type="component" value="Chromosome"/>
</dbReference>
<evidence type="ECO:0000256" key="5">
    <source>
        <dbReference type="SAM" id="Phobius"/>
    </source>
</evidence>
<dbReference type="Gene3D" id="1.20.1540.10">
    <property type="entry name" value="Rhomboid-like"/>
    <property type="match status" value="1"/>
</dbReference>
<feature type="transmembrane region" description="Helical" evidence="5">
    <location>
        <begin position="189"/>
        <end position="206"/>
    </location>
</feature>
<feature type="transmembrane region" description="Helical" evidence="5">
    <location>
        <begin position="69"/>
        <end position="91"/>
    </location>
</feature>
<dbReference type="InterPro" id="IPR035952">
    <property type="entry name" value="Rhomboid-like_sf"/>
</dbReference>
<feature type="transmembrane region" description="Helical" evidence="5">
    <location>
        <begin position="240"/>
        <end position="265"/>
    </location>
</feature>
<dbReference type="GO" id="GO:0004252">
    <property type="term" value="F:serine-type endopeptidase activity"/>
    <property type="evidence" value="ECO:0007669"/>
    <property type="project" value="InterPro"/>
</dbReference>
<proteinExistence type="predicted"/>
<feature type="transmembrane region" description="Helical" evidence="5">
    <location>
        <begin position="378"/>
        <end position="396"/>
    </location>
</feature>
<evidence type="ECO:0000256" key="1">
    <source>
        <dbReference type="ARBA" id="ARBA00004141"/>
    </source>
</evidence>
<keyword evidence="2 5" id="KW-0812">Transmembrane</keyword>
<accession>A0A5S9ISF1</accession>
<comment type="subcellular location">
    <subcellularLocation>
        <location evidence="1">Membrane</location>
        <topology evidence="1">Multi-pass membrane protein</topology>
    </subcellularLocation>
</comment>
<keyword evidence="8" id="KW-1185">Reference proteome</keyword>
<reference evidence="7 8" key="1">
    <citation type="submission" date="2019-08" db="EMBL/GenBank/DDBJ databases">
        <title>Complete genome sequence of Candidatus Uab amorphum.</title>
        <authorList>
            <person name="Shiratori T."/>
            <person name="Suzuki S."/>
            <person name="Kakizawa Y."/>
            <person name="Ishida K."/>
        </authorList>
    </citation>
    <scope>NUCLEOTIDE SEQUENCE [LARGE SCALE GENOMIC DNA]</scope>
    <source>
        <strain evidence="7 8">SRT547</strain>
    </source>
</reference>
<name>A0A5S9ISF1_UABAM</name>
<feature type="transmembrane region" description="Helical" evidence="5">
    <location>
        <begin position="36"/>
        <end position="57"/>
    </location>
</feature>
<feature type="transmembrane region" description="Helical" evidence="5">
    <location>
        <begin position="97"/>
        <end position="118"/>
    </location>
</feature>
<dbReference type="GO" id="GO:0016020">
    <property type="term" value="C:membrane"/>
    <property type="evidence" value="ECO:0007669"/>
    <property type="project" value="UniProtKB-SubCell"/>
</dbReference>
<dbReference type="Pfam" id="PF01694">
    <property type="entry name" value="Rhomboid"/>
    <property type="match status" value="1"/>
</dbReference>
<organism evidence="7 8">
    <name type="scientific">Uabimicrobium amorphum</name>
    <dbReference type="NCBI Taxonomy" id="2596890"/>
    <lineage>
        <taxon>Bacteria</taxon>
        <taxon>Pseudomonadati</taxon>
        <taxon>Planctomycetota</taxon>
        <taxon>Candidatus Uabimicrobiia</taxon>
        <taxon>Candidatus Uabimicrobiales</taxon>
        <taxon>Candidatus Uabimicrobiaceae</taxon>
        <taxon>Candidatus Uabimicrobium</taxon>
    </lineage>
</organism>
<feature type="transmembrane region" description="Helical" evidence="5">
    <location>
        <begin position="427"/>
        <end position="445"/>
    </location>
</feature>
<evidence type="ECO:0000256" key="3">
    <source>
        <dbReference type="ARBA" id="ARBA00022989"/>
    </source>
</evidence>
<feature type="domain" description="Peptidase S54 rhomboid" evidence="6">
    <location>
        <begin position="238"/>
        <end position="346"/>
    </location>
</feature>
<feature type="transmembrane region" description="Helical" evidence="5">
    <location>
        <begin position="301"/>
        <end position="317"/>
    </location>
</feature>
<sequence length="471" mass="55026">MSLPTSVNRSKNPIEMKLDAESFDHMQYKVKIPPRYWLFGFFTYPFWGFFGNVKILVVDEGFIITGYKMAKNTLFFFLTFLLGFAIFHMLLWKVIPIVWVGILGIAGMHGVNTLRVTLGEITLPFTSFSYVKASIDLDDRVKPQVDVCVSMRWKKVRQKFIFPDVEQAESFMALVQKKSIKHTAKARSPFTYSVIVVCSILFWLSSNANEVDSPLSWAICNWFSGHNYFRWSDILWIEPWTLFSTAFIHENWPAFLTSIIAFYFVARRIEISKGRVFLFWHMLLFAVVANVVSLIIYDLNFGGMLGATCGLLAYSWMQKKQLRTHKYLVFYFAIAIWNSIPLLLFLFFQRECKLFTTVDFGVLYSYVSRPFDLSLGTWMHSGLVASFLGGLVRYFWKENRKYFYTAILLLLFYVVAFSVGIKHFRLYLLFCFMYIVEMILLFYLCRSEKTPQVRKTTNTTQSANICNGYNQ</sequence>
<keyword evidence="4 5" id="KW-0472">Membrane</keyword>
<evidence type="ECO:0000256" key="2">
    <source>
        <dbReference type="ARBA" id="ARBA00022692"/>
    </source>
</evidence>
<dbReference type="AlphaFoldDB" id="A0A5S9ISF1"/>
<gene>
    <name evidence="7" type="ORF">UABAM_04686</name>
</gene>
<evidence type="ECO:0000256" key="4">
    <source>
        <dbReference type="ARBA" id="ARBA00023136"/>
    </source>
</evidence>
<dbReference type="InterPro" id="IPR022764">
    <property type="entry name" value="Peptidase_S54_rhomboid_dom"/>
</dbReference>
<feature type="transmembrane region" description="Helical" evidence="5">
    <location>
        <begin position="403"/>
        <end position="421"/>
    </location>
</feature>
<feature type="transmembrane region" description="Helical" evidence="5">
    <location>
        <begin position="329"/>
        <end position="348"/>
    </location>
</feature>
<dbReference type="KEGG" id="uam:UABAM_04686"/>
<dbReference type="EMBL" id="AP019860">
    <property type="protein sequence ID" value="BBM86300.1"/>
    <property type="molecule type" value="Genomic_DNA"/>
</dbReference>
<protein>
    <recommendedName>
        <fullName evidence="6">Peptidase S54 rhomboid domain-containing protein</fullName>
    </recommendedName>
</protein>
<dbReference type="RefSeq" id="WP_151970364.1">
    <property type="nucleotide sequence ID" value="NZ_AP019860.1"/>
</dbReference>